<dbReference type="AlphaFoldDB" id="A0A316UA06"/>
<feature type="region of interest" description="Disordered" evidence="3">
    <location>
        <begin position="31"/>
        <end position="92"/>
    </location>
</feature>
<dbReference type="STRING" id="1684307.A0A316UA06"/>
<dbReference type="InterPro" id="IPR050613">
    <property type="entry name" value="Sec_Metabolite_Reg"/>
</dbReference>
<dbReference type="Proteomes" id="UP000245942">
    <property type="component" value="Unassembled WGS sequence"/>
</dbReference>
<organism evidence="5 6">
    <name type="scientific">Pseudomicrostroma glucosiphilum</name>
    <dbReference type="NCBI Taxonomy" id="1684307"/>
    <lineage>
        <taxon>Eukaryota</taxon>
        <taxon>Fungi</taxon>
        <taxon>Dikarya</taxon>
        <taxon>Basidiomycota</taxon>
        <taxon>Ustilaginomycotina</taxon>
        <taxon>Exobasidiomycetes</taxon>
        <taxon>Microstromatales</taxon>
        <taxon>Microstromatales incertae sedis</taxon>
        <taxon>Pseudomicrostroma</taxon>
    </lineage>
</organism>
<sequence>MLSRKRKSKCDEKAPCSSCILRGTEEVCHLPDKQTAANTSRTDSPVAYTSRAQLQSSGSGYRERSPSGEESSVRPGLKRQRTSRLYAATSPGQQLSDAYEEISRLRRGLDRLEDAFGACSSTTPPAPLPFQTSKRWPKTVSLTRESDRIPTPDLSLVREATRIFPSRTDCEILLEYLTQETDWLVNCTTAYWLQPIWTRFVYGGRVTQTEVAVISAALAVAAFLLSESPHVYYILSEPASTLHLRLFQHTLQILRLESDLLRFGKTNDQVKLDPTIAFGLALDYVRFSGTRRKEGWIQLRASIRKRMIEGGLMDESSSVWEAWNEAEKDVVRRIVWQLVVDESWSSLYADQRGQYSSHFSLQKGRIAVRHPYWLPVRLASAFGPGPPLSDSPEHTDMTSSFRPAAKITTRVHRLKDEEESSNAAEISELAIILAEWAARASEYISAIKSWQKESVAMAPFHRDQEREALLVQGVTLCDQIKAWRESIQPVVCEPGALDATDFHDCRRASQASTIHTGVRQILNAMLAAWVTQDLVADVSSRTLIQLQREALSNAKDTVRTIGLTRTLLSCGITTYFGCWAAFSFFNAATTLAIPLLGGQRVREEARKAREKLGGIGLTDRYTSSGKKEDGRTPTKTKGLQPPAGSAASSMITSGVLSMDELRTLAPDILQILEFLPMIQTSPLGKEATQRLASLVDAYGIGVPGSGTHSPHEPYVASTPSSHQNRMLAMFPHREEPADARNGFAPAAPAMALSLSGSSPTSAPLNAVSAPLQDSRGYAVLDSLVALDDAWWDQLFATTET</sequence>
<proteinExistence type="predicted"/>
<dbReference type="GeneID" id="37016166"/>
<feature type="region of interest" description="Disordered" evidence="3">
    <location>
        <begin position="617"/>
        <end position="646"/>
    </location>
</feature>
<name>A0A316UA06_9BASI</name>
<dbReference type="PANTHER" id="PTHR31001">
    <property type="entry name" value="UNCHARACTERIZED TRANSCRIPTIONAL REGULATORY PROTEIN"/>
    <property type="match status" value="1"/>
</dbReference>
<accession>A0A316UA06</accession>
<evidence type="ECO:0000256" key="1">
    <source>
        <dbReference type="ARBA" id="ARBA00004123"/>
    </source>
</evidence>
<feature type="domain" description="Zn(2)-C6 fungal-type" evidence="4">
    <location>
        <begin position="4"/>
        <end position="33"/>
    </location>
</feature>
<gene>
    <name evidence="5" type="ORF">BCV69DRAFT_300150</name>
</gene>
<reference evidence="5 6" key="1">
    <citation type="journal article" date="2018" name="Mol. Biol. Evol.">
        <title>Broad Genomic Sampling Reveals a Smut Pathogenic Ancestry of the Fungal Clade Ustilaginomycotina.</title>
        <authorList>
            <person name="Kijpornyongpan T."/>
            <person name="Mondo S.J."/>
            <person name="Barry K."/>
            <person name="Sandor L."/>
            <person name="Lee J."/>
            <person name="Lipzen A."/>
            <person name="Pangilinan J."/>
            <person name="LaButti K."/>
            <person name="Hainaut M."/>
            <person name="Henrissat B."/>
            <person name="Grigoriev I.V."/>
            <person name="Spatafora J.W."/>
            <person name="Aime M.C."/>
        </authorList>
    </citation>
    <scope>NUCLEOTIDE SEQUENCE [LARGE SCALE GENOMIC DNA]</scope>
    <source>
        <strain evidence="5 6">MCA 4718</strain>
    </source>
</reference>
<feature type="compositionally biased region" description="Polar residues" evidence="3">
    <location>
        <begin position="50"/>
        <end position="59"/>
    </location>
</feature>
<dbReference type="OrthoDB" id="3365791at2759"/>
<dbReference type="GO" id="GO:0005634">
    <property type="term" value="C:nucleus"/>
    <property type="evidence" value="ECO:0007669"/>
    <property type="project" value="UniProtKB-SubCell"/>
</dbReference>
<dbReference type="GO" id="GO:0008270">
    <property type="term" value="F:zinc ion binding"/>
    <property type="evidence" value="ECO:0007669"/>
    <property type="project" value="InterPro"/>
</dbReference>
<evidence type="ECO:0000313" key="5">
    <source>
        <dbReference type="EMBL" id="PWN19845.1"/>
    </source>
</evidence>
<dbReference type="InterPro" id="IPR001138">
    <property type="entry name" value="Zn2Cys6_DnaBD"/>
</dbReference>
<evidence type="ECO:0000256" key="3">
    <source>
        <dbReference type="SAM" id="MobiDB-lite"/>
    </source>
</evidence>
<keyword evidence="2" id="KW-0539">Nucleus</keyword>
<evidence type="ECO:0000256" key="2">
    <source>
        <dbReference type="ARBA" id="ARBA00023242"/>
    </source>
</evidence>
<evidence type="ECO:0000313" key="6">
    <source>
        <dbReference type="Proteomes" id="UP000245942"/>
    </source>
</evidence>
<dbReference type="PANTHER" id="PTHR31001:SF89">
    <property type="entry name" value="ZN(2)-C6 FUNGAL-TYPE DOMAIN-CONTAINING PROTEIN"/>
    <property type="match status" value="1"/>
</dbReference>
<evidence type="ECO:0000259" key="4">
    <source>
        <dbReference type="Pfam" id="PF00172"/>
    </source>
</evidence>
<dbReference type="EMBL" id="KZ819330">
    <property type="protein sequence ID" value="PWN19845.1"/>
    <property type="molecule type" value="Genomic_DNA"/>
</dbReference>
<dbReference type="Pfam" id="PF00172">
    <property type="entry name" value="Zn_clus"/>
    <property type="match status" value="1"/>
</dbReference>
<protein>
    <recommendedName>
        <fullName evidence="4">Zn(2)-C6 fungal-type domain-containing protein</fullName>
    </recommendedName>
</protein>
<dbReference type="RefSeq" id="XP_025347005.1">
    <property type="nucleotide sequence ID" value="XM_025494432.1"/>
</dbReference>
<comment type="subcellular location">
    <subcellularLocation>
        <location evidence="1">Nucleus</location>
    </subcellularLocation>
</comment>
<dbReference type="GO" id="GO:0000981">
    <property type="term" value="F:DNA-binding transcription factor activity, RNA polymerase II-specific"/>
    <property type="evidence" value="ECO:0007669"/>
    <property type="project" value="InterPro"/>
</dbReference>
<dbReference type="CDD" id="cd00067">
    <property type="entry name" value="GAL4"/>
    <property type="match status" value="1"/>
</dbReference>
<keyword evidence="6" id="KW-1185">Reference proteome</keyword>